<dbReference type="PANTHER" id="PTHR37490">
    <property type="entry name" value="EXPRESSED PROTEIN"/>
    <property type="match status" value="1"/>
</dbReference>
<evidence type="ECO:0000313" key="2">
    <source>
        <dbReference type="Proteomes" id="UP001515480"/>
    </source>
</evidence>
<reference evidence="1 2" key="1">
    <citation type="journal article" date="2024" name="Science">
        <title>Giant polyketide synthase enzymes in the biosynthesis of giant marine polyether toxins.</title>
        <authorList>
            <person name="Fallon T.R."/>
            <person name="Shende V.V."/>
            <person name="Wierzbicki I.H."/>
            <person name="Pendleton A.L."/>
            <person name="Watervoot N.F."/>
            <person name="Auber R.P."/>
            <person name="Gonzalez D.J."/>
            <person name="Wisecaver J.H."/>
            <person name="Moore B.S."/>
        </authorList>
    </citation>
    <scope>NUCLEOTIDE SEQUENCE [LARGE SCALE GENOMIC DNA]</scope>
    <source>
        <strain evidence="1 2">12B1</strain>
    </source>
</reference>
<sequence length="355" mass="40173">MASVDLVVTRYKEPLRWLRPYLHRPGWTTFIYNTGPSLPHVCDGAGVVRCAQVANAGYEWHGYLRHIIDRYDSLAELLIFMQGDPLTVSPDAHCLLNQTTLYAPVQTLSWVQQAKRKMALFSNCAASNLGGCRVWVEPVTSGLRPMLHGDRWLHRACRMAKRMKSGLYQFLYTQLASEHNLTVGPAAVHTGLMRSVRVPPHLYRAYGAQFAVQRWVLRERPSHFYARLLRWLVTHYDDMARAGFLNMWRAYTTKEKAILMELMWMSLLRAERFVKPGLCATCLGSAKALPVPFDAVGPSCSHDYFTGAPRVEDCNVTGDGWGGKQPCSAPYCGRLHYECPITKNDHEVSQPRGTS</sequence>
<gene>
    <name evidence="1" type="ORF">AB1Y20_020350</name>
</gene>
<comment type="caution">
    <text evidence="1">The sequence shown here is derived from an EMBL/GenBank/DDBJ whole genome shotgun (WGS) entry which is preliminary data.</text>
</comment>
<evidence type="ECO:0000313" key="1">
    <source>
        <dbReference type="EMBL" id="KAL1525494.1"/>
    </source>
</evidence>
<proteinExistence type="predicted"/>
<protein>
    <submittedName>
        <fullName evidence="1">Uncharacterized protein</fullName>
    </submittedName>
</protein>
<dbReference type="AlphaFoldDB" id="A0AB34JTC6"/>
<dbReference type="Pfam" id="PF11913">
    <property type="entry name" value="DUF3431"/>
    <property type="match status" value="1"/>
</dbReference>
<accession>A0AB34JTC6</accession>
<dbReference type="Proteomes" id="UP001515480">
    <property type="component" value="Unassembled WGS sequence"/>
</dbReference>
<dbReference type="PANTHER" id="PTHR37490:SF1">
    <property type="entry name" value="GLYCOSYLTRANSFERASE 2-LIKE DOMAIN-CONTAINING PROTEIN"/>
    <property type="match status" value="1"/>
</dbReference>
<dbReference type="InterPro" id="IPR021838">
    <property type="entry name" value="DUF3431"/>
</dbReference>
<keyword evidence="2" id="KW-1185">Reference proteome</keyword>
<organism evidence="1 2">
    <name type="scientific">Prymnesium parvum</name>
    <name type="common">Toxic golden alga</name>
    <dbReference type="NCBI Taxonomy" id="97485"/>
    <lineage>
        <taxon>Eukaryota</taxon>
        <taxon>Haptista</taxon>
        <taxon>Haptophyta</taxon>
        <taxon>Prymnesiophyceae</taxon>
        <taxon>Prymnesiales</taxon>
        <taxon>Prymnesiaceae</taxon>
        <taxon>Prymnesium</taxon>
    </lineage>
</organism>
<dbReference type="EMBL" id="JBGBPQ010000004">
    <property type="protein sequence ID" value="KAL1525494.1"/>
    <property type="molecule type" value="Genomic_DNA"/>
</dbReference>
<name>A0AB34JTC6_PRYPA</name>